<organism evidence="1 2">
    <name type="scientific">Trichuris muris</name>
    <name type="common">Mouse whipworm</name>
    <dbReference type="NCBI Taxonomy" id="70415"/>
    <lineage>
        <taxon>Eukaryota</taxon>
        <taxon>Metazoa</taxon>
        <taxon>Ecdysozoa</taxon>
        <taxon>Nematoda</taxon>
        <taxon>Enoplea</taxon>
        <taxon>Dorylaimia</taxon>
        <taxon>Trichinellida</taxon>
        <taxon>Trichuridae</taxon>
        <taxon>Trichuris</taxon>
    </lineage>
</organism>
<dbReference type="AlphaFoldDB" id="A0A5S6QC30"/>
<sequence>MRSLVCCLHRCRERFVQIALLSFTNRAEAYTALSWLTESVPALVVKWVCAFSKTILRRDKINIPNDVRPCVVYQITCSCKASYEGERASTI</sequence>
<reference evidence="2" key="1">
    <citation type="submission" date="2019-12" db="UniProtKB">
        <authorList>
            <consortium name="WormBaseParasite"/>
        </authorList>
    </citation>
    <scope>IDENTIFICATION</scope>
</reference>
<proteinExistence type="predicted"/>
<dbReference type="Proteomes" id="UP000046395">
    <property type="component" value="Unassembled WGS sequence"/>
</dbReference>
<protein>
    <submittedName>
        <fullName evidence="2">Secreted protein</fullName>
    </submittedName>
</protein>
<accession>A0A5S6QC30</accession>
<dbReference type="WBParaSite" id="TMUE_1000004896.1">
    <property type="protein sequence ID" value="TMUE_1000004896.1"/>
    <property type="gene ID" value="WBGene00293547"/>
</dbReference>
<keyword evidence="1" id="KW-1185">Reference proteome</keyword>
<evidence type="ECO:0000313" key="1">
    <source>
        <dbReference type="Proteomes" id="UP000046395"/>
    </source>
</evidence>
<name>A0A5S6QC30_TRIMR</name>
<evidence type="ECO:0000313" key="2">
    <source>
        <dbReference type="WBParaSite" id="TMUE_1000004896.1"/>
    </source>
</evidence>